<evidence type="ECO:0000259" key="3">
    <source>
        <dbReference type="Pfam" id="PF03819"/>
    </source>
</evidence>
<comment type="function">
    <text evidence="1">Hydrolyzes deoxynucleoside triphosphates (dNTPs) to the corresponding nucleoside monophosphates. Has a strong preference for dCTP and its analogs including 5-iodo-dCTP and 5-methyl-dCTP for which it may even have a higher efficiency. May protect DNA or RNA against the incorporation of these genotoxic nucleotide analogs through their catabolism.</text>
</comment>
<dbReference type="GO" id="GO:0047840">
    <property type="term" value="F:dCTP diphosphatase activity"/>
    <property type="evidence" value="ECO:0007669"/>
    <property type="project" value="UniProtKB-UniRule"/>
</dbReference>
<protein>
    <recommendedName>
        <fullName evidence="1">dCTP pyrophosphatase 1</fullName>
        <ecNumber evidence="1">3.6.1.12</ecNumber>
    </recommendedName>
</protein>
<sequence>MPREAVLLLPPAHQLQPGTQAGVRCLHAEFAAERDWDQLHQPGNLLLALVGEEGELAELFQWKSDAEPGPKAWPLRERAALQEELSDVLIYLVALAAHSRKYTDLSHGAISEDQTMGPADLDHESSSQTST</sequence>
<evidence type="ECO:0000313" key="4">
    <source>
        <dbReference type="Ensembl" id="ENSSDAP00000016345.1"/>
    </source>
</evidence>
<proteinExistence type="predicted"/>
<dbReference type="GO" id="GO:0042262">
    <property type="term" value="P:DNA protection"/>
    <property type="evidence" value="ECO:0007669"/>
    <property type="project" value="UniProtKB-UniRule"/>
</dbReference>
<evidence type="ECO:0000313" key="5">
    <source>
        <dbReference type="Proteomes" id="UP000694422"/>
    </source>
</evidence>
<dbReference type="InterPro" id="IPR052555">
    <property type="entry name" value="dCTP_Pyrophosphatase"/>
</dbReference>
<keyword evidence="1" id="KW-0479">Metal-binding</keyword>
<dbReference type="GO" id="GO:0005829">
    <property type="term" value="C:cytosol"/>
    <property type="evidence" value="ECO:0007669"/>
    <property type="project" value="UniProtKB-SubCell"/>
</dbReference>
<evidence type="ECO:0000256" key="2">
    <source>
        <dbReference type="SAM" id="MobiDB-lite"/>
    </source>
</evidence>
<dbReference type="InterPro" id="IPR004518">
    <property type="entry name" value="MazG-like_dom"/>
</dbReference>
<keyword evidence="1" id="KW-0460">Magnesium</keyword>
<comment type="catalytic activity">
    <reaction evidence="1">
        <text>dCTP + H2O = dCMP + diphosphate + H(+)</text>
        <dbReference type="Rhea" id="RHEA:22636"/>
        <dbReference type="ChEBI" id="CHEBI:15377"/>
        <dbReference type="ChEBI" id="CHEBI:15378"/>
        <dbReference type="ChEBI" id="CHEBI:33019"/>
        <dbReference type="ChEBI" id="CHEBI:57566"/>
        <dbReference type="ChEBI" id="CHEBI:61481"/>
        <dbReference type="EC" id="3.6.1.12"/>
    </reaction>
</comment>
<dbReference type="PANTHER" id="PTHR46523:SF1">
    <property type="entry name" value="DCTP PYROPHOSPHATASE 1"/>
    <property type="match status" value="1"/>
</dbReference>
<evidence type="ECO:0000256" key="1">
    <source>
        <dbReference type="PIRNR" id="PIRNR029826"/>
    </source>
</evidence>
<keyword evidence="1" id="KW-0378">Hydrolase</keyword>
<feature type="domain" description="NTP pyrophosphohydrolase MazG-like" evidence="3">
    <location>
        <begin position="43"/>
        <end position="102"/>
    </location>
</feature>
<reference evidence="4" key="1">
    <citation type="submission" date="2025-08" db="UniProtKB">
        <authorList>
            <consortium name="Ensembl"/>
        </authorList>
    </citation>
    <scope>IDENTIFICATION</scope>
</reference>
<dbReference type="Proteomes" id="UP000694422">
    <property type="component" value="Unplaced"/>
</dbReference>
<dbReference type="AlphaFoldDB" id="A0A8C9UR62"/>
<organism evidence="4 5">
    <name type="scientific">Spermophilus dauricus</name>
    <name type="common">Daurian ground squirrel</name>
    <dbReference type="NCBI Taxonomy" id="99837"/>
    <lineage>
        <taxon>Eukaryota</taxon>
        <taxon>Metazoa</taxon>
        <taxon>Chordata</taxon>
        <taxon>Craniata</taxon>
        <taxon>Vertebrata</taxon>
        <taxon>Euteleostomi</taxon>
        <taxon>Mammalia</taxon>
        <taxon>Eutheria</taxon>
        <taxon>Euarchontoglires</taxon>
        <taxon>Glires</taxon>
        <taxon>Rodentia</taxon>
        <taxon>Sciuromorpha</taxon>
        <taxon>Sciuridae</taxon>
        <taxon>Xerinae</taxon>
        <taxon>Marmotini</taxon>
        <taxon>Spermophilus</taxon>
    </lineage>
</organism>
<accession>A0A8C9UR62</accession>
<dbReference type="PANTHER" id="PTHR46523">
    <property type="entry name" value="DCTP PYROPHOSPHATASE 1"/>
    <property type="match status" value="1"/>
</dbReference>
<keyword evidence="5" id="KW-1185">Reference proteome</keyword>
<comment type="cofactor">
    <cofactor evidence="1">
        <name>Mg(2+)</name>
        <dbReference type="ChEBI" id="CHEBI:18420"/>
    </cofactor>
</comment>
<dbReference type="EC" id="3.6.1.12" evidence="1"/>
<dbReference type="Gene3D" id="1.10.287.1080">
    <property type="entry name" value="MazG-like"/>
    <property type="match status" value="1"/>
</dbReference>
<dbReference type="Ensembl" id="ENSSDAT00000018560.1">
    <property type="protein sequence ID" value="ENSSDAP00000016345.1"/>
    <property type="gene ID" value="ENSSDAG00000014787.1"/>
</dbReference>
<reference evidence="4" key="2">
    <citation type="submission" date="2025-09" db="UniProtKB">
        <authorList>
            <consortium name="Ensembl"/>
        </authorList>
    </citation>
    <scope>IDENTIFICATION</scope>
</reference>
<dbReference type="SUPFAM" id="SSF101386">
    <property type="entry name" value="all-alpha NTP pyrophosphatases"/>
    <property type="match status" value="1"/>
</dbReference>
<comment type="subunit">
    <text evidence="1">Homotetramer.</text>
</comment>
<dbReference type="GO" id="GO:0006253">
    <property type="term" value="P:dCTP catabolic process"/>
    <property type="evidence" value="ECO:0007669"/>
    <property type="project" value="UniProtKB-UniRule"/>
</dbReference>
<comment type="subcellular location">
    <subcellularLocation>
        <location evidence="1">Cytoplasm</location>
        <location evidence="1">Cytosol</location>
    </subcellularLocation>
</comment>
<dbReference type="GO" id="GO:0000287">
    <property type="term" value="F:magnesium ion binding"/>
    <property type="evidence" value="ECO:0007669"/>
    <property type="project" value="UniProtKB-UniRule"/>
</dbReference>
<dbReference type="InterPro" id="IPR025984">
    <property type="entry name" value="DCTPP"/>
</dbReference>
<dbReference type="Pfam" id="PF03819">
    <property type="entry name" value="MazG"/>
    <property type="match status" value="1"/>
</dbReference>
<keyword evidence="1" id="KW-0963">Cytoplasm</keyword>
<feature type="region of interest" description="Disordered" evidence="2">
    <location>
        <begin position="109"/>
        <end position="131"/>
    </location>
</feature>
<name>A0A8C9UR62_SPEDA</name>
<dbReference type="CDD" id="cd11537">
    <property type="entry name" value="NTP-PPase_RS21-C6_like"/>
    <property type="match status" value="1"/>
</dbReference>